<gene>
    <name evidence="1" type="ORF">LCGC14_2434430</name>
</gene>
<proteinExistence type="predicted"/>
<dbReference type="AlphaFoldDB" id="A0A0F9EEV6"/>
<dbReference type="Pfam" id="PF14103">
    <property type="entry name" value="DUF4276"/>
    <property type="match status" value="1"/>
</dbReference>
<evidence type="ECO:0008006" key="2">
    <source>
        <dbReference type="Google" id="ProtNLM"/>
    </source>
</evidence>
<dbReference type="EMBL" id="LAZR01037312">
    <property type="protein sequence ID" value="KKL22538.1"/>
    <property type="molecule type" value="Genomic_DNA"/>
</dbReference>
<protein>
    <recommendedName>
        <fullName evidence="2">DUF4276 family protein</fullName>
    </recommendedName>
</protein>
<organism evidence="1">
    <name type="scientific">marine sediment metagenome</name>
    <dbReference type="NCBI Taxonomy" id="412755"/>
    <lineage>
        <taxon>unclassified sequences</taxon>
        <taxon>metagenomes</taxon>
        <taxon>ecological metagenomes</taxon>
    </lineage>
</organism>
<evidence type="ECO:0000313" key="1">
    <source>
        <dbReference type="EMBL" id="KKL22538.1"/>
    </source>
</evidence>
<dbReference type="InterPro" id="IPR025455">
    <property type="entry name" value="DUF4276"/>
</dbReference>
<comment type="caution">
    <text evidence="1">The sequence shown here is derived from an EMBL/GenBank/DDBJ whole genome shotgun (WGS) entry which is preliminary data.</text>
</comment>
<reference evidence="1" key="1">
    <citation type="journal article" date="2015" name="Nature">
        <title>Complex archaea that bridge the gap between prokaryotes and eukaryotes.</title>
        <authorList>
            <person name="Spang A."/>
            <person name="Saw J.H."/>
            <person name="Jorgensen S.L."/>
            <person name="Zaremba-Niedzwiedzka K."/>
            <person name="Martijn J."/>
            <person name="Lind A.E."/>
            <person name="van Eijk R."/>
            <person name="Schleper C."/>
            <person name="Guy L."/>
            <person name="Ettema T.J."/>
        </authorList>
    </citation>
    <scope>NUCLEOTIDE SEQUENCE</scope>
</reference>
<accession>A0A0F9EEV6</accession>
<sequence length="185" mass="22348">MPFCRSIYIFVEGDADKRFFERIIKPLILKRKKYKPVHILQWRQKKEDIIGKLVNKFLEKGCKVVFTRDYDKIVQDDREQINHNISSLKEEIIQNYKIKSKDDIFIIIRKIESWYLADTKKTFLKRLNITPIENTININKKEFYKLKPIGMTKTEFLIEITENFDIKMAKKKNSSFEYFLERLGL</sequence>
<name>A0A0F9EEV6_9ZZZZ</name>